<dbReference type="EMBL" id="QCYG01000002">
    <property type="protein sequence ID" value="PVA07510.1"/>
    <property type="molecule type" value="Genomic_DNA"/>
</dbReference>
<dbReference type="Gene3D" id="2.40.50.90">
    <property type="match status" value="1"/>
</dbReference>
<protein>
    <recommendedName>
        <fullName evidence="3">TNase-like domain-containing protein</fullName>
    </recommendedName>
</protein>
<accession>A0A2T7FZB8</accession>
<dbReference type="InterPro" id="IPR006665">
    <property type="entry name" value="OmpA-like"/>
</dbReference>
<comment type="caution">
    <text evidence="4">The sequence shown here is derived from an EMBL/GenBank/DDBJ whole genome shotgun (WGS) entry which is preliminary data.</text>
</comment>
<dbReference type="InterPro" id="IPR036737">
    <property type="entry name" value="OmpA-like_sf"/>
</dbReference>
<dbReference type="PROSITE" id="PS50830">
    <property type="entry name" value="TNASE_3"/>
    <property type="match status" value="1"/>
</dbReference>
<dbReference type="SUPFAM" id="SSF50199">
    <property type="entry name" value="Staphylococcal nuclease"/>
    <property type="match status" value="1"/>
</dbReference>
<dbReference type="SUPFAM" id="SSF103088">
    <property type="entry name" value="OmpA-like"/>
    <property type="match status" value="1"/>
</dbReference>
<dbReference type="InterPro" id="IPR016071">
    <property type="entry name" value="Staphylococal_nuclease_OB-fold"/>
</dbReference>
<dbReference type="PANTHER" id="PTHR12302">
    <property type="entry name" value="EBNA2 BINDING PROTEIN P100"/>
    <property type="match status" value="1"/>
</dbReference>
<dbReference type="SMART" id="SM00318">
    <property type="entry name" value="SNc"/>
    <property type="match status" value="1"/>
</dbReference>
<keyword evidence="2" id="KW-0812">Transmembrane</keyword>
<gene>
    <name evidence="4" type="ORF">DC363_02435</name>
</gene>
<organism evidence="4 5">
    <name type="scientific">Thalassorhabdomicrobium marinisediminis</name>
    <dbReference type="NCBI Taxonomy" id="2170577"/>
    <lineage>
        <taxon>Bacteria</taxon>
        <taxon>Pseudomonadati</taxon>
        <taxon>Pseudomonadota</taxon>
        <taxon>Alphaproteobacteria</taxon>
        <taxon>Rhodobacterales</taxon>
        <taxon>Paracoccaceae</taxon>
        <taxon>Thalassorhabdomicrobium</taxon>
    </lineage>
</organism>
<evidence type="ECO:0000313" key="5">
    <source>
        <dbReference type="Proteomes" id="UP000244817"/>
    </source>
</evidence>
<dbReference type="RefSeq" id="WP_108639552.1">
    <property type="nucleotide sequence ID" value="NZ_QCYG01000002.1"/>
</dbReference>
<reference evidence="4 5" key="1">
    <citation type="submission" date="2018-04" db="EMBL/GenBank/DDBJ databases">
        <title>Pelagivirga bohaiensis gen. nov., sp. nov., a bacterium isolated from the Bohai Sea.</title>
        <authorList>
            <person name="Ji X."/>
        </authorList>
    </citation>
    <scope>NUCLEOTIDE SEQUENCE [LARGE SCALE GENOMIC DNA]</scope>
    <source>
        <strain evidence="4 5">BH-SD16</strain>
    </source>
</reference>
<dbReference type="Pfam" id="PF00691">
    <property type="entry name" value="OmpA"/>
    <property type="match status" value="1"/>
</dbReference>
<name>A0A2T7FZB8_9RHOB</name>
<sequence>MAISDRESMATADRNYRRGAIMGLTIAEAFILLAFCLLLLFTYWQARAEEEKEILRQEKEEIIASYGNLSPDQQAELLAAFNDGRMEALVTIEGAGVDIREAMKTIEPEEFTRFIQEEQLQRILAGAAKLDEETLVELSKLVEIGENDMIIRALAAAESEFEEGGADQRLADISEVLVRAEHEQRALTRAIRDELGYLVDEIGGHIEPDGSIVLPEGVVFERGKDQITPKLRTFLSAACAPWLEVLKSSGLEIASVQIEGHASSEWSLTSTPDEAYRNNLDLSQRRSQNVLNSCLDFVDSEDTQRWAQAHLVAIGYSSGKPVLTEDGLEDAEHSRRVIFSVALDRERVLDEIERETAPSPNSADIEPNGSPEVTDTIQERLSSEAGARNPLDDVPEEALETSTIDDHRTRGQADVIGTASVVDGDTIEIHGQRIRLHGIDAPESNQPCRGAESNVYRCGQLAANELDTLIGRSSVECWTQDVDRYRRLVSVCKLGNIDINAWMVTQGFAVAYREYSLDYVALENEAREGQIGIWGSNFQMPWDYRN</sequence>
<feature type="transmembrane region" description="Helical" evidence="2">
    <location>
        <begin position="21"/>
        <end position="44"/>
    </location>
</feature>
<dbReference type="Gene3D" id="3.30.1330.60">
    <property type="entry name" value="OmpA-like domain"/>
    <property type="match status" value="1"/>
</dbReference>
<keyword evidence="5" id="KW-1185">Reference proteome</keyword>
<evidence type="ECO:0000259" key="3">
    <source>
        <dbReference type="PROSITE" id="PS50830"/>
    </source>
</evidence>
<feature type="region of interest" description="Disordered" evidence="1">
    <location>
        <begin position="354"/>
        <end position="373"/>
    </location>
</feature>
<dbReference type="PANTHER" id="PTHR12302:SF26">
    <property type="entry name" value="BLR1266 PROTEIN"/>
    <property type="match status" value="1"/>
</dbReference>
<feature type="domain" description="TNase-like" evidence="3">
    <location>
        <begin position="421"/>
        <end position="536"/>
    </location>
</feature>
<keyword evidence="2" id="KW-1133">Transmembrane helix</keyword>
<dbReference type="Proteomes" id="UP000244817">
    <property type="component" value="Unassembled WGS sequence"/>
</dbReference>
<keyword evidence="2" id="KW-0472">Membrane</keyword>
<evidence type="ECO:0000256" key="1">
    <source>
        <dbReference type="SAM" id="MobiDB-lite"/>
    </source>
</evidence>
<proteinExistence type="predicted"/>
<dbReference type="AlphaFoldDB" id="A0A2T7FZB8"/>
<dbReference type="OrthoDB" id="9805504at2"/>
<dbReference type="Pfam" id="PF00565">
    <property type="entry name" value="SNase"/>
    <property type="match status" value="1"/>
</dbReference>
<evidence type="ECO:0000313" key="4">
    <source>
        <dbReference type="EMBL" id="PVA07510.1"/>
    </source>
</evidence>
<evidence type="ECO:0000256" key="2">
    <source>
        <dbReference type="SAM" id="Phobius"/>
    </source>
</evidence>
<dbReference type="InterPro" id="IPR035437">
    <property type="entry name" value="SNase_OB-fold_sf"/>
</dbReference>